<protein>
    <recommendedName>
        <fullName evidence="2">DUF5103 domain-containing protein</fullName>
    </recommendedName>
</protein>
<dbReference type="AlphaFoldDB" id="A0A645DJG0"/>
<gene>
    <name evidence="1" type="ORF">SDC9_136516</name>
</gene>
<reference evidence="1" key="1">
    <citation type="submission" date="2019-08" db="EMBL/GenBank/DDBJ databases">
        <authorList>
            <person name="Kucharzyk K."/>
            <person name="Murdoch R.W."/>
            <person name="Higgins S."/>
            <person name="Loffler F."/>
        </authorList>
    </citation>
    <scope>NUCLEOTIDE SEQUENCE</scope>
</reference>
<proteinExistence type="predicted"/>
<dbReference type="EMBL" id="VSSQ01036836">
    <property type="protein sequence ID" value="MPM89407.1"/>
    <property type="molecule type" value="Genomic_DNA"/>
</dbReference>
<accession>A0A645DJG0</accession>
<name>A0A645DJG0_9ZZZZ</name>
<organism evidence="1">
    <name type="scientific">bioreactor metagenome</name>
    <dbReference type="NCBI Taxonomy" id="1076179"/>
    <lineage>
        <taxon>unclassified sequences</taxon>
        <taxon>metagenomes</taxon>
        <taxon>ecological metagenomes</taxon>
    </lineage>
</organism>
<comment type="caution">
    <text evidence="1">The sequence shown here is derived from an EMBL/GenBank/DDBJ whole genome shotgun (WGS) entry which is preliminary data.</text>
</comment>
<sequence>MAQACFSIVEPKVNVEATVRSNTDIELNGRLQQLDFDVLLNGYYVRDPMTEIKTVVRQNNRTDNEQNNLSPNYVSASKLSFINNKSLIFEGGNEYHNFDISSVYSAARGVDRIEFKNNHYEVFLLPDKIQGKKYVHDFDVNGRFLINHQEAFENVNTEADYMYVHFTLPVNQVFFDGQLYLGGEFNYNLLNNNNRLDYDNATGAYCQTLLLKQGGYNYQYWFVPKGGKKATVERVDGSFWETKNEYTIYIYHRGWGERYDRLIGVKSVQ</sequence>
<evidence type="ECO:0008006" key="2">
    <source>
        <dbReference type="Google" id="ProtNLM"/>
    </source>
</evidence>
<evidence type="ECO:0000313" key="1">
    <source>
        <dbReference type="EMBL" id="MPM89407.1"/>
    </source>
</evidence>